<dbReference type="GO" id="GO:0005524">
    <property type="term" value="F:ATP binding"/>
    <property type="evidence" value="ECO:0007669"/>
    <property type="project" value="UniProtKB-KW"/>
</dbReference>
<dbReference type="GO" id="GO:0005886">
    <property type="term" value="C:plasma membrane"/>
    <property type="evidence" value="ECO:0007669"/>
    <property type="project" value="UniProtKB-SubCell"/>
</dbReference>
<dbReference type="PROSITE" id="PS50894">
    <property type="entry name" value="HPT"/>
    <property type="match status" value="1"/>
</dbReference>
<dbReference type="SUPFAM" id="SSF47226">
    <property type="entry name" value="Histidine-containing phosphotransfer domain, HPT domain"/>
    <property type="match status" value="1"/>
</dbReference>
<dbReference type="CDD" id="cd00082">
    <property type="entry name" value="HisKA"/>
    <property type="match status" value="1"/>
</dbReference>
<evidence type="ECO:0000256" key="10">
    <source>
        <dbReference type="ARBA" id="ARBA00022840"/>
    </source>
</evidence>
<dbReference type="InterPro" id="IPR004358">
    <property type="entry name" value="Sig_transdc_His_kin-like_C"/>
</dbReference>
<dbReference type="InterPro" id="IPR029151">
    <property type="entry name" value="Sensor-like_sf"/>
</dbReference>
<feature type="domain" description="Response regulatory" evidence="20">
    <location>
        <begin position="553"/>
        <end position="674"/>
    </location>
</feature>
<comment type="subunit">
    <text evidence="14">At low DSF concentrations, interacts with RpfF.</text>
</comment>
<evidence type="ECO:0000256" key="14">
    <source>
        <dbReference type="ARBA" id="ARBA00064003"/>
    </source>
</evidence>
<feature type="modified residue" description="4-aspartylphosphate" evidence="17">
    <location>
        <position position="606"/>
    </location>
</feature>
<keyword evidence="11 18" id="KW-1133">Transmembrane helix</keyword>
<evidence type="ECO:0000256" key="5">
    <source>
        <dbReference type="ARBA" id="ARBA00022553"/>
    </source>
</evidence>
<dbReference type="GO" id="GO:0000155">
    <property type="term" value="F:phosphorelay sensor kinase activity"/>
    <property type="evidence" value="ECO:0007669"/>
    <property type="project" value="InterPro"/>
</dbReference>
<sequence>MVKRSIFRKLLVTMVGLIIALLTMLTFVQIEFQKDVFEKELEKRIVLMKGRLIDRGRILSDNLSGQVENGIASVNLSLVADQLRNAVRENKALHYIILMQSSGRAYIHTLKPQLEMDVLSEKEDVFAAGQITATVNEYVSNGKSFMEFIMPIRVSAKPWGVLRLGFSLELLNQEIVNSREESTRQIRAMITRLLITTAIFILIGACVVLFVSERLSRPLMHLTRLADELAQGNFSVGDHVKKIRQDGEIGALTLAFAQMARNLKISYDKLEDYSRTLEQKVINRTSELAEARDQAVAANKSKSEFLSVMSHEIRTPMNAIIGMTRLALQTDLTAKQRDYLTKVQVSSRGLLGIINDILDFSKIEAGKLELEAIAFNLHDVLSDLSSLMTDKVEEKGLQMHFITGGDVPLDLVGDPLRLGQILLNLVNNAVKFSNYGEIVVEIALAEGGEQLKKPDQIMLEFFVKDTGIGLTEEQIGGLFQSFNQADKSTTRKYGGTGLGLAICKRMVEMMNGAINVSSEIGMGSTFTFTAVFGQLQEADQKRAASRDAFRGVKALVVDGDEASRNVLCLYLETFFFQVTQAETAEQAIQLLENASAEDPYQLVLMDWDLPGMDGISLTHHIKSNLNIPRIPHIIMIAAHGAEDIEQRSTEFNPDGFLIKPVHPSALFNAVVDAFDQNPVSQDRCAGAGNEIPDGIKGAKLLLVEDNHINQQVAKETLEQEGFDVTIAADGHDAVQKIRENHFDAVLMDLQMPVMDGYEATRIIRSEAQFDDLPIIAMTAHAVSDARERCLHVGMDGYVTKPIDVDELLASLIDVIKPELRATQGSCLAKAAEQNVALLPDCLPGIDMLQGLKNVVGNERLFRDLLLKFYQSYSDAEIRLDALLQAGDVDSALSMLHAMKGVAANLAMPELKTGVEMLEQTLKKPAQYEPEILAGFADAQNRVLESIARLREVSGQEIEAGTA</sequence>
<dbReference type="InterPro" id="IPR003661">
    <property type="entry name" value="HisK_dim/P_dom"/>
</dbReference>
<evidence type="ECO:0000313" key="24">
    <source>
        <dbReference type="Proteomes" id="UP000238071"/>
    </source>
</evidence>
<dbReference type="InterPro" id="IPR001789">
    <property type="entry name" value="Sig_transdc_resp-reg_receiver"/>
</dbReference>
<evidence type="ECO:0000256" key="6">
    <source>
        <dbReference type="ARBA" id="ARBA00022679"/>
    </source>
</evidence>
<dbReference type="CDD" id="cd06225">
    <property type="entry name" value="HAMP"/>
    <property type="match status" value="1"/>
</dbReference>
<dbReference type="SUPFAM" id="SSF52172">
    <property type="entry name" value="CheY-like"/>
    <property type="match status" value="2"/>
</dbReference>
<dbReference type="CDD" id="cd16922">
    <property type="entry name" value="HATPase_EvgS-ArcB-TorS-like"/>
    <property type="match status" value="1"/>
</dbReference>
<reference evidence="23 24" key="1">
    <citation type="submission" date="2018-02" db="EMBL/GenBank/DDBJ databases">
        <title>Subsurface microbial communities from deep shales in Ohio and West Virginia, USA.</title>
        <authorList>
            <person name="Wrighton K."/>
        </authorList>
    </citation>
    <scope>NUCLEOTIDE SEQUENCE [LARGE SCALE GENOMIC DNA]</scope>
    <source>
        <strain evidence="23 24">OWC-G53F</strain>
    </source>
</reference>
<keyword evidence="10" id="KW-0067">ATP-binding</keyword>
<keyword evidence="8" id="KW-0547">Nucleotide-binding</keyword>
<evidence type="ECO:0000259" key="19">
    <source>
        <dbReference type="PROSITE" id="PS50109"/>
    </source>
</evidence>
<dbReference type="EC" id="2.7.13.3" evidence="3"/>
<dbReference type="PANTHER" id="PTHR45339:SF1">
    <property type="entry name" value="HYBRID SIGNAL TRANSDUCTION HISTIDINE KINASE J"/>
    <property type="match status" value="1"/>
</dbReference>
<comment type="subcellular location">
    <subcellularLocation>
        <location evidence="2">Cell membrane</location>
        <topology evidence="2">Multi-pass membrane protein</topology>
    </subcellularLocation>
</comment>
<feature type="domain" description="HAMP" evidence="21">
    <location>
        <begin position="213"/>
        <end position="268"/>
    </location>
</feature>
<dbReference type="InterPro" id="IPR036890">
    <property type="entry name" value="HATPase_C_sf"/>
</dbReference>
<dbReference type="InterPro" id="IPR003594">
    <property type="entry name" value="HATPase_dom"/>
</dbReference>
<evidence type="ECO:0000256" key="8">
    <source>
        <dbReference type="ARBA" id="ARBA00022741"/>
    </source>
</evidence>
<dbReference type="PROSITE" id="PS50109">
    <property type="entry name" value="HIS_KIN"/>
    <property type="match status" value="1"/>
</dbReference>
<dbReference type="PRINTS" id="PR00344">
    <property type="entry name" value="BCTRLSENSOR"/>
</dbReference>
<dbReference type="InterPro" id="IPR005467">
    <property type="entry name" value="His_kinase_dom"/>
</dbReference>
<feature type="domain" description="HPt" evidence="22">
    <location>
        <begin position="857"/>
        <end position="960"/>
    </location>
</feature>
<dbReference type="SMART" id="SM00448">
    <property type="entry name" value="REC"/>
    <property type="match status" value="2"/>
</dbReference>
<evidence type="ECO:0000256" key="12">
    <source>
        <dbReference type="ARBA" id="ARBA00023012"/>
    </source>
</evidence>
<dbReference type="InterPro" id="IPR008207">
    <property type="entry name" value="Sig_transdc_His_kin_Hpt_dom"/>
</dbReference>
<dbReference type="Pfam" id="PF00072">
    <property type="entry name" value="Response_reg"/>
    <property type="match status" value="2"/>
</dbReference>
<feature type="modified residue" description="Phosphohistidine" evidence="16">
    <location>
        <position position="896"/>
    </location>
</feature>
<keyword evidence="5 17" id="KW-0597">Phosphoprotein</keyword>
<feature type="domain" description="Response regulatory" evidence="20">
    <location>
        <begin position="699"/>
        <end position="815"/>
    </location>
</feature>
<keyword evidence="24" id="KW-1185">Reference proteome</keyword>
<organism evidence="23 24">
    <name type="scientific">Methylobacter tundripaludum</name>
    <dbReference type="NCBI Taxonomy" id="173365"/>
    <lineage>
        <taxon>Bacteria</taxon>
        <taxon>Pseudomonadati</taxon>
        <taxon>Pseudomonadota</taxon>
        <taxon>Gammaproteobacteria</taxon>
        <taxon>Methylococcales</taxon>
        <taxon>Methylococcaceae</taxon>
        <taxon>Methylobacter</taxon>
    </lineage>
</organism>
<dbReference type="Pfam" id="PF02518">
    <property type="entry name" value="HATPase_c"/>
    <property type="match status" value="1"/>
</dbReference>
<dbReference type="Proteomes" id="UP000238071">
    <property type="component" value="Unassembled WGS sequence"/>
</dbReference>
<feature type="transmembrane region" description="Helical" evidence="18">
    <location>
        <begin position="6"/>
        <end position="28"/>
    </location>
</feature>
<keyword evidence="9 23" id="KW-0418">Kinase</keyword>
<dbReference type="SUPFAM" id="SSF158472">
    <property type="entry name" value="HAMP domain-like"/>
    <property type="match status" value="1"/>
</dbReference>
<proteinExistence type="predicted"/>
<dbReference type="OrthoDB" id="9810730at2"/>
<dbReference type="SMART" id="SM00304">
    <property type="entry name" value="HAMP"/>
    <property type="match status" value="1"/>
</dbReference>
<evidence type="ECO:0000313" key="23">
    <source>
        <dbReference type="EMBL" id="PPK71807.1"/>
    </source>
</evidence>
<dbReference type="Gene3D" id="1.10.287.130">
    <property type="match status" value="1"/>
</dbReference>
<accession>A0A2S6H2Z7</accession>
<dbReference type="SMART" id="SM00387">
    <property type="entry name" value="HATPase_c"/>
    <property type="match status" value="1"/>
</dbReference>
<protein>
    <recommendedName>
        <fullName evidence="15">Sensory/regulatory protein RpfC</fullName>
        <ecNumber evidence="3">2.7.13.3</ecNumber>
    </recommendedName>
</protein>
<dbReference type="SUPFAM" id="SSF55874">
    <property type="entry name" value="ATPase domain of HSP90 chaperone/DNA topoisomerase II/histidine kinase"/>
    <property type="match status" value="1"/>
</dbReference>
<evidence type="ECO:0000256" key="1">
    <source>
        <dbReference type="ARBA" id="ARBA00000085"/>
    </source>
</evidence>
<dbReference type="InterPro" id="IPR011006">
    <property type="entry name" value="CheY-like_superfamily"/>
</dbReference>
<evidence type="ECO:0000256" key="18">
    <source>
        <dbReference type="SAM" id="Phobius"/>
    </source>
</evidence>
<dbReference type="InterPro" id="IPR036641">
    <property type="entry name" value="HPT_dom_sf"/>
</dbReference>
<keyword evidence="6" id="KW-0808">Transferase</keyword>
<dbReference type="FunFam" id="1.10.287.130:FF:000002">
    <property type="entry name" value="Two-component osmosensing histidine kinase"/>
    <property type="match status" value="1"/>
</dbReference>
<evidence type="ECO:0000256" key="7">
    <source>
        <dbReference type="ARBA" id="ARBA00022692"/>
    </source>
</evidence>
<dbReference type="Pfam" id="PF00512">
    <property type="entry name" value="HisKA"/>
    <property type="match status" value="1"/>
</dbReference>
<dbReference type="PANTHER" id="PTHR45339">
    <property type="entry name" value="HYBRID SIGNAL TRANSDUCTION HISTIDINE KINASE J"/>
    <property type="match status" value="1"/>
</dbReference>
<keyword evidence="13 18" id="KW-0472">Membrane</keyword>
<dbReference type="InterPro" id="IPR003660">
    <property type="entry name" value="HAMP_dom"/>
</dbReference>
<dbReference type="FunFam" id="3.30.565.10:FF:000010">
    <property type="entry name" value="Sensor histidine kinase RcsC"/>
    <property type="match status" value="1"/>
</dbReference>
<dbReference type="Gene3D" id="3.40.50.2300">
    <property type="match status" value="2"/>
</dbReference>
<evidence type="ECO:0000259" key="21">
    <source>
        <dbReference type="PROSITE" id="PS50885"/>
    </source>
</evidence>
<dbReference type="CDD" id="cd17546">
    <property type="entry name" value="REC_hyHK_CKI1_RcsC-like"/>
    <property type="match status" value="2"/>
</dbReference>
<evidence type="ECO:0000259" key="20">
    <source>
        <dbReference type="PROSITE" id="PS50110"/>
    </source>
</evidence>
<evidence type="ECO:0000256" key="4">
    <source>
        <dbReference type="ARBA" id="ARBA00022475"/>
    </source>
</evidence>
<keyword evidence="12" id="KW-0902">Two-component regulatory system</keyword>
<feature type="modified residue" description="4-aspartylphosphate" evidence="17">
    <location>
        <position position="748"/>
    </location>
</feature>
<keyword evidence="4" id="KW-1003">Cell membrane</keyword>
<dbReference type="SUPFAM" id="SSF103190">
    <property type="entry name" value="Sensory domain-like"/>
    <property type="match status" value="1"/>
</dbReference>
<feature type="domain" description="Histidine kinase" evidence="19">
    <location>
        <begin position="308"/>
        <end position="534"/>
    </location>
</feature>
<evidence type="ECO:0000259" key="22">
    <source>
        <dbReference type="PROSITE" id="PS50894"/>
    </source>
</evidence>
<name>A0A2S6H2Z7_9GAMM</name>
<evidence type="ECO:0000256" key="11">
    <source>
        <dbReference type="ARBA" id="ARBA00022989"/>
    </source>
</evidence>
<dbReference type="AlphaFoldDB" id="A0A2S6H2Z7"/>
<dbReference type="Gene3D" id="6.10.340.10">
    <property type="match status" value="1"/>
</dbReference>
<comment type="caution">
    <text evidence="23">The sequence shown here is derived from an EMBL/GenBank/DDBJ whole genome shotgun (WGS) entry which is preliminary data.</text>
</comment>
<comment type="catalytic activity">
    <reaction evidence="1">
        <text>ATP + protein L-histidine = ADP + protein N-phospho-L-histidine.</text>
        <dbReference type="EC" id="2.7.13.3"/>
    </reaction>
</comment>
<dbReference type="Gene3D" id="3.30.565.10">
    <property type="entry name" value="Histidine kinase-like ATPase, C-terminal domain"/>
    <property type="match status" value="1"/>
</dbReference>
<dbReference type="SMART" id="SM00388">
    <property type="entry name" value="HisKA"/>
    <property type="match status" value="1"/>
</dbReference>
<dbReference type="PROSITE" id="PS50110">
    <property type="entry name" value="RESPONSE_REGULATORY"/>
    <property type="match status" value="2"/>
</dbReference>
<evidence type="ECO:0000256" key="9">
    <source>
        <dbReference type="ARBA" id="ARBA00022777"/>
    </source>
</evidence>
<dbReference type="PROSITE" id="PS50885">
    <property type="entry name" value="HAMP"/>
    <property type="match status" value="1"/>
</dbReference>
<dbReference type="EMBL" id="PTIY01000006">
    <property type="protein sequence ID" value="PPK71807.1"/>
    <property type="molecule type" value="Genomic_DNA"/>
</dbReference>
<evidence type="ECO:0000256" key="17">
    <source>
        <dbReference type="PROSITE-ProRule" id="PRU00169"/>
    </source>
</evidence>
<gene>
    <name evidence="23" type="ORF">B0F88_106159</name>
</gene>
<evidence type="ECO:0000256" key="13">
    <source>
        <dbReference type="ARBA" id="ARBA00023136"/>
    </source>
</evidence>
<dbReference type="SUPFAM" id="SSF47384">
    <property type="entry name" value="Homodimeric domain of signal transducing histidine kinase"/>
    <property type="match status" value="1"/>
</dbReference>
<evidence type="ECO:0000256" key="16">
    <source>
        <dbReference type="PROSITE-ProRule" id="PRU00110"/>
    </source>
</evidence>
<evidence type="ECO:0000256" key="3">
    <source>
        <dbReference type="ARBA" id="ARBA00012438"/>
    </source>
</evidence>
<evidence type="ECO:0000256" key="2">
    <source>
        <dbReference type="ARBA" id="ARBA00004651"/>
    </source>
</evidence>
<evidence type="ECO:0000256" key="15">
    <source>
        <dbReference type="ARBA" id="ARBA00068150"/>
    </source>
</evidence>
<feature type="transmembrane region" description="Helical" evidence="18">
    <location>
        <begin position="189"/>
        <end position="211"/>
    </location>
</feature>
<dbReference type="Gene3D" id="1.20.120.160">
    <property type="entry name" value="HPT domain"/>
    <property type="match status" value="1"/>
</dbReference>
<dbReference type="InterPro" id="IPR036097">
    <property type="entry name" value="HisK_dim/P_sf"/>
</dbReference>
<keyword evidence="7 18" id="KW-0812">Transmembrane</keyword>